<dbReference type="AlphaFoldDB" id="A0A1F6XIA6"/>
<dbReference type="Gene3D" id="3.30.70.2650">
    <property type="match status" value="1"/>
</dbReference>
<dbReference type="InterPro" id="IPR048846">
    <property type="entry name" value="PaaX-like_central"/>
</dbReference>
<feature type="domain" description="Transcriptional repressor PaaX-like central Cas2-like" evidence="1">
    <location>
        <begin position="116"/>
        <end position="188"/>
    </location>
</feature>
<evidence type="ECO:0000313" key="3">
    <source>
        <dbReference type="Proteomes" id="UP000176629"/>
    </source>
</evidence>
<evidence type="ECO:0000259" key="1">
    <source>
        <dbReference type="Pfam" id="PF20803"/>
    </source>
</evidence>
<dbReference type="Pfam" id="PF20803">
    <property type="entry name" value="PaaX_M"/>
    <property type="match status" value="1"/>
</dbReference>
<gene>
    <name evidence="2" type="ORF">A3A03_02045</name>
</gene>
<sequence length="201" mass="23778">MNKSRYMDRLKDFLNSDTKEAKIATVALCVLVLASIPVLVFGAAAMGNMVQMFKMFKGSKKYSNQQISSVMYSLKHQKLIEYVSDKNGKTVVKITQKGLTRLREFDIELMKIHKPKKWDGKWRLVMFDIPMRFTKGREALRYHLKNLNFFQFQKSAWIYPYPCEDEIIFIADFFKVGKYVEILIVENILREERLRKHFQLS</sequence>
<accession>A0A1F6XIA6</accession>
<dbReference type="STRING" id="1801773.A3A03_02045"/>
<dbReference type="Proteomes" id="UP000176629">
    <property type="component" value="Unassembled WGS sequence"/>
</dbReference>
<organism evidence="2 3">
    <name type="scientific">Candidatus Nomurabacteria bacterium RIFCSPLOWO2_01_FULL_40_18</name>
    <dbReference type="NCBI Taxonomy" id="1801773"/>
    <lineage>
        <taxon>Bacteria</taxon>
        <taxon>Candidatus Nomuraibacteriota</taxon>
    </lineage>
</organism>
<proteinExistence type="predicted"/>
<name>A0A1F6XIA6_9BACT</name>
<reference evidence="2 3" key="1">
    <citation type="journal article" date="2016" name="Nat. Commun.">
        <title>Thousands of microbial genomes shed light on interconnected biogeochemical processes in an aquifer system.</title>
        <authorList>
            <person name="Anantharaman K."/>
            <person name="Brown C.T."/>
            <person name="Hug L.A."/>
            <person name="Sharon I."/>
            <person name="Castelle C.J."/>
            <person name="Probst A.J."/>
            <person name="Thomas B.C."/>
            <person name="Singh A."/>
            <person name="Wilkins M.J."/>
            <person name="Karaoz U."/>
            <person name="Brodie E.L."/>
            <person name="Williams K.H."/>
            <person name="Hubbard S.S."/>
            <person name="Banfield J.F."/>
        </authorList>
    </citation>
    <scope>NUCLEOTIDE SEQUENCE [LARGE SCALE GENOMIC DNA]</scope>
</reference>
<protein>
    <recommendedName>
        <fullName evidence="1">Transcriptional repressor PaaX-like central Cas2-like domain-containing protein</fullName>
    </recommendedName>
</protein>
<comment type="caution">
    <text evidence="2">The sequence shown here is derived from an EMBL/GenBank/DDBJ whole genome shotgun (WGS) entry which is preliminary data.</text>
</comment>
<evidence type="ECO:0000313" key="2">
    <source>
        <dbReference type="EMBL" id="OGI93865.1"/>
    </source>
</evidence>
<dbReference type="EMBL" id="MFUX01000037">
    <property type="protein sequence ID" value="OGI93865.1"/>
    <property type="molecule type" value="Genomic_DNA"/>
</dbReference>